<dbReference type="SMART" id="SM00060">
    <property type="entry name" value="FN3"/>
    <property type="match status" value="2"/>
</dbReference>
<dbReference type="Gene3D" id="2.60.40.290">
    <property type="match status" value="1"/>
</dbReference>
<accession>A0ABS0H8D7</accession>
<feature type="domain" description="Fibronectin type-III" evidence="6">
    <location>
        <begin position="54"/>
        <end position="141"/>
    </location>
</feature>
<dbReference type="Pfam" id="PF00553">
    <property type="entry name" value="CBM_2"/>
    <property type="match status" value="1"/>
</dbReference>
<evidence type="ECO:0000256" key="3">
    <source>
        <dbReference type="ARBA" id="ARBA00023326"/>
    </source>
</evidence>
<dbReference type="Proteomes" id="UP000638560">
    <property type="component" value="Unassembled WGS sequence"/>
</dbReference>
<keyword evidence="3" id="KW-0624">Polysaccharide degradation</keyword>
<evidence type="ECO:0000259" key="6">
    <source>
        <dbReference type="PROSITE" id="PS50853"/>
    </source>
</evidence>
<dbReference type="InterPro" id="IPR001919">
    <property type="entry name" value="CBD2"/>
</dbReference>
<dbReference type="InterPro" id="IPR008965">
    <property type="entry name" value="CBM2/CBM3_carb-bd_dom_sf"/>
</dbReference>
<dbReference type="SMART" id="SM00637">
    <property type="entry name" value="CBD_II"/>
    <property type="match status" value="1"/>
</dbReference>
<evidence type="ECO:0000259" key="7">
    <source>
        <dbReference type="PROSITE" id="PS51173"/>
    </source>
</evidence>
<dbReference type="CDD" id="cd00063">
    <property type="entry name" value="FN3"/>
    <property type="match status" value="2"/>
</dbReference>
<dbReference type="InterPro" id="IPR012291">
    <property type="entry name" value="CBM2_carb-bd_dom_sf"/>
</dbReference>
<dbReference type="InterPro" id="IPR013783">
    <property type="entry name" value="Ig-like_fold"/>
</dbReference>
<dbReference type="PROSITE" id="PS50853">
    <property type="entry name" value="FN3"/>
    <property type="match status" value="2"/>
</dbReference>
<dbReference type="PANTHER" id="PTHR46957:SF3">
    <property type="entry name" value="CYTOKINE RECEPTOR"/>
    <property type="match status" value="1"/>
</dbReference>
<evidence type="ECO:0000256" key="4">
    <source>
        <dbReference type="SAM" id="MobiDB-lite"/>
    </source>
</evidence>
<keyword evidence="5" id="KW-0732">Signal</keyword>
<dbReference type="InterPro" id="IPR050713">
    <property type="entry name" value="RTP_Phos/Ushers"/>
</dbReference>
<gene>
    <name evidence="8" type="ORF">I0C86_37470</name>
</gene>
<keyword evidence="1" id="KW-0119">Carbohydrate metabolism</keyword>
<feature type="region of interest" description="Disordered" evidence="4">
    <location>
        <begin position="126"/>
        <end position="150"/>
    </location>
</feature>
<keyword evidence="2" id="KW-0378">Hydrolase</keyword>
<dbReference type="Pfam" id="PF00041">
    <property type="entry name" value="fn3"/>
    <property type="match status" value="2"/>
</dbReference>
<dbReference type="PANTHER" id="PTHR46957">
    <property type="entry name" value="CYTOKINE RECEPTOR"/>
    <property type="match status" value="1"/>
</dbReference>
<protein>
    <submittedName>
        <fullName evidence="8">Cellulose binding domain-containing protein</fullName>
    </submittedName>
</protein>
<dbReference type="SUPFAM" id="SSF49265">
    <property type="entry name" value="Fibronectin type III"/>
    <property type="match status" value="1"/>
</dbReference>
<feature type="domain" description="Fibronectin type-III" evidence="6">
    <location>
        <begin position="149"/>
        <end position="245"/>
    </location>
</feature>
<evidence type="ECO:0000313" key="9">
    <source>
        <dbReference type="Proteomes" id="UP000638560"/>
    </source>
</evidence>
<dbReference type="InterPro" id="IPR036116">
    <property type="entry name" value="FN3_sf"/>
</dbReference>
<feature type="compositionally biased region" description="Polar residues" evidence="4">
    <location>
        <begin position="127"/>
        <end position="142"/>
    </location>
</feature>
<reference evidence="8 9" key="1">
    <citation type="submission" date="2020-11" db="EMBL/GenBank/DDBJ databases">
        <title>A novel isolate from a Black sea contaminated sediment with potential to produce alkanes: Plantactinospora alkalitolerans sp. nov.</title>
        <authorList>
            <person name="Carro L."/>
            <person name="Veyisoglu A."/>
            <person name="Guven K."/>
            <person name="Schumann P."/>
            <person name="Klenk H.-P."/>
            <person name="Sahin N."/>
        </authorList>
    </citation>
    <scope>NUCLEOTIDE SEQUENCE [LARGE SCALE GENOMIC DNA]</scope>
    <source>
        <strain evidence="8 9">S1510</strain>
    </source>
</reference>
<proteinExistence type="predicted"/>
<dbReference type="SUPFAM" id="SSF49384">
    <property type="entry name" value="Carbohydrate-binding domain"/>
    <property type="match status" value="1"/>
</dbReference>
<feature type="domain" description="CBM2" evidence="7">
    <location>
        <begin position="245"/>
        <end position="358"/>
    </location>
</feature>
<evidence type="ECO:0000256" key="2">
    <source>
        <dbReference type="ARBA" id="ARBA00023295"/>
    </source>
</evidence>
<comment type="caution">
    <text evidence="8">The sequence shown here is derived from an EMBL/GenBank/DDBJ whole genome shotgun (WGS) entry which is preliminary data.</text>
</comment>
<evidence type="ECO:0000256" key="1">
    <source>
        <dbReference type="ARBA" id="ARBA00023277"/>
    </source>
</evidence>
<sequence length="358" mass="37107">MPAVESEGSNVHSRPSRPARWWARTLVLPILAVALVAAGGTAAHAAADTAPPSAPGPITVAGTTADSVELTWAASTDNVAVVSYHVTQIFTDMAFLHTTTTNSIVITGMLPSRTYTFGVSALDAAGNRSTSPPSLRFTQPPGDSQPPTAPSALTVGLVGETAVGLSWGPSTDNVVLLQYEVLSLTPTGNTVVARVGLMPPMYPSTAVTVSALTPRTTYTFAVRTQDEAGNYSALSSPVTVTTGPAPEPQPTCAVGYRTMVQWQGGVVAEMTIRNTGPVEINGWTLRWSLPNSVRIVTVWGAELISNVNGVVTVRNANYNATIRPGATVTMGYQAAVSGSGGSIQPTSFVLNGELCRAG</sequence>
<dbReference type="RefSeq" id="WP_196206059.1">
    <property type="nucleotide sequence ID" value="NZ_JADPUN010000361.1"/>
</dbReference>
<keyword evidence="9" id="KW-1185">Reference proteome</keyword>
<organism evidence="8 9">
    <name type="scientific">Plantactinospora alkalitolerans</name>
    <dbReference type="NCBI Taxonomy" id="2789879"/>
    <lineage>
        <taxon>Bacteria</taxon>
        <taxon>Bacillati</taxon>
        <taxon>Actinomycetota</taxon>
        <taxon>Actinomycetes</taxon>
        <taxon>Micromonosporales</taxon>
        <taxon>Micromonosporaceae</taxon>
        <taxon>Plantactinospora</taxon>
    </lineage>
</organism>
<evidence type="ECO:0000256" key="5">
    <source>
        <dbReference type="SAM" id="SignalP"/>
    </source>
</evidence>
<keyword evidence="2" id="KW-0326">Glycosidase</keyword>
<dbReference type="EMBL" id="JADPUN010000361">
    <property type="protein sequence ID" value="MBF9134579.1"/>
    <property type="molecule type" value="Genomic_DNA"/>
</dbReference>
<feature type="chain" id="PRO_5046815813" evidence="5">
    <location>
        <begin position="46"/>
        <end position="358"/>
    </location>
</feature>
<evidence type="ECO:0000313" key="8">
    <source>
        <dbReference type="EMBL" id="MBF9134579.1"/>
    </source>
</evidence>
<feature type="signal peptide" evidence="5">
    <location>
        <begin position="1"/>
        <end position="45"/>
    </location>
</feature>
<name>A0ABS0H8D7_9ACTN</name>
<dbReference type="Gene3D" id="2.60.40.10">
    <property type="entry name" value="Immunoglobulins"/>
    <property type="match status" value="2"/>
</dbReference>
<dbReference type="PROSITE" id="PS51173">
    <property type="entry name" value="CBM2"/>
    <property type="match status" value="1"/>
</dbReference>
<dbReference type="InterPro" id="IPR003961">
    <property type="entry name" value="FN3_dom"/>
</dbReference>